<organism evidence="1 2">
    <name type="scientific">Chryseobacterium contaminans</name>
    <dbReference type="NCBI Taxonomy" id="1423959"/>
    <lineage>
        <taxon>Bacteria</taxon>
        <taxon>Pseudomonadati</taxon>
        <taxon>Bacteroidota</taxon>
        <taxon>Flavobacteriia</taxon>
        <taxon>Flavobacteriales</taxon>
        <taxon>Weeksellaceae</taxon>
        <taxon>Chryseobacterium group</taxon>
        <taxon>Chryseobacterium</taxon>
    </lineage>
</organism>
<dbReference type="AlphaFoldDB" id="A0A1M7HAC1"/>
<evidence type="ECO:0000313" key="1">
    <source>
        <dbReference type="EMBL" id="SHM25273.1"/>
    </source>
</evidence>
<dbReference type="STRING" id="1423959.SAMN05444407_111141"/>
<protein>
    <recommendedName>
        <fullName evidence="3">MORN repeat variant</fullName>
    </recommendedName>
</protein>
<dbReference type="EMBL" id="FRBM01000011">
    <property type="protein sequence ID" value="SHM25273.1"/>
    <property type="molecule type" value="Genomic_DNA"/>
</dbReference>
<reference evidence="1 2" key="1">
    <citation type="submission" date="2016-11" db="EMBL/GenBank/DDBJ databases">
        <authorList>
            <person name="Jaros S."/>
            <person name="Januszkiewicz K."/>
            <person name="Wedrychowicz H."/>
        </authorList>
    </citation>
    <scope>NUCLEOTIDE SEQUENCE [LARGE SCALE GENOMIC DNA]</scope>
    <source>
        <strain evidence="1 2">DSM 27621</strain>
    </source>
</reference>
<sequence length="201" mass="23077">MKKILFFLSLVIVLSCKSQNRKNILPTVDSKFEKFDVEAFKSNAVRGTYFIMTNVCTLRQDKQSKGYLQGEYINSSFFKLNKFFYSDGNIESKGLLFNEGSQVGIWYYFDESGKLVKEENTDEGYGFTPEKVVGYCEKNKIELPKGYHESGFYTQVRKEILNGKKVWVIKYLIPGGDIQRVVLDGQTGKELEKKVVPFVSS</sequence>
<accession>A0A1M7HAC1</accession>
<evidence type="ECO:0008006" key="3">
    <source>
        <dbReference type="Google" id="ProtNLM"/>
    </source>
</evidence>
<gene>
    <name evidence="1" type="ORF">SAMN05444407_111141</name>
</gene>
<dbReference type="Proteomes" id="UP000184069">
    <property type="component" value="Unassembled WGS sequence"/>
</dbReference>
<dbReference type="RefSeq" id="WP_228390843.1">
    <property type="nucleotide sequence ID" value="NZ_FRBM01000011.1"/>
</dbReference>
<dbReference type="PROSITE" id="PS51257">
    <property type="entry name" value="PROKAR_LIPOPROTEIN"/>
    <property type="match status" value="1"/>
</dbReference>
<name>A0A1M7HAC1_9FLAO</name>
<evidence type="ECO:0000313" key="2">
    <source>
        <dbReference type="Proteomes" id="UP000184069"/>
    </source>
</evidence>
<proteinExistence type="predicted"/>